<keyword evidence="3" id="KW-1185">Reference proteome</keyword>
<evidence type="ECO:0008006" key="4">
    <source>
        <dbReference type="Google" id="ProtNLM"/>
    </source>
</evidence>
<dbReference type="EMBL" id="CM010717">
    <property type="protein sequence ID" value="RZC54877.1"/>
    <property type="molecule type" value="Genomic_DNA"/>
</dbReference>
<dbReference type="Gramene" id="RZC54877">
    <property type="protein sequence ID" value="RZC54877"/>
    <property type="gene ID" value="C5167_013725"/>
</dbReference>
<proteinExistence type="predicted"/>
<sequence length="232" mass="25289">MAIDSVDSPSSPSPPSSNFSQPRHFYLAVDRVQFKMETLVDLLGVAGRRSSLPVVLCCSSRDELDAVCSAINNLPNIYLASLYSDLAENERALILEKFRQGTSDWNRSITAHPGDNSENGNQDLKSSMIVVTDACLPLVASGESPISARLLINYELPTKKETYLRRMSTCLASDGIVINMVVGGEVVTLKNLEESSGLVIAEMPIHVSSICLLLCTFHMLLDKLNILLCADL</sequence>
<reference evidence="2 3" key="1">
    <citation type="journal article" date="2018" name="Science">
        <title>The opium poppy genome and morphinan production.</title>
        <authorList>
            <person name="Guo L."/>
            <person name="Winzer T."/>
            <person name="Yang X."/>
            <person name="Li Y."/>
            <person name="Ning Z."/>
            <person name="He Z."/>
            <person name="Teodor R."/>
            <person name="Lu Y."/>
            <person name="Bowser T.A."/>
            <person name="Graham I.A."/>
            <person name="Ye K."/>
        </authorList>
    </citation>
    <scope>NUCLEOTIDE SEQUENCE [LARGE SCALE GENOMIC DNA]</scope>
    <source>
        <strain evidence="3">cv. HN1</strain>
        <tissue evidence="2">Leaves</tissue>
    </source>
</reference>
<evidence type="ECO:0000313" key="3">
    <source>
        <dbReference type="Proteomes" id="UP000316621"/>
    </source>
</evidence>
<feature type="region of interest" description="Disordered" evidence="1">
    <location>
        <begin position="1"/>
        <end position="20"/>
    </location>
</feature>
<name>A0A4Y7J256_PAPSO</name>
<dbReference type="STRING" id="3469.A0A4Y7J256"/>
<dbReference type="Gene3D" id="3.40.50.300">
    <property type="entry name" value="P-loop containing nucleotide triphosphate hydrolases"/>
    <property type="match status" value="1"/>
</dbReference>
<dbReference type="AlphaFoldDB" id="A0A4Y7J256"/>
<accession>A0A4Y7J256</accession>
<dbReference type="Proteomes" id="UP000316621">
    <property type="component" value="Chromosome 3"/>
</dbReference>
<dbReference type="InterPro" id="IPR027417">
    <property type="entry name" value="P-loop_NTPase"/>
</dbReference>
<gene>
    <name evidence="2" type="ORF">C5167_013725</name>
</gene>
<organism evidence="2 3">
    <name type="scientific">Papaver somniferum</name>
    <name type="common">Opium poppy</name>
    <dbReference type="NCBI Taxonomy" id="3469"/>
    <lineage>
        <taxon>Eukaryota</taxon>
        <taxon>Viridiplantae</taxon>
        <taxon>Streptophyta</taxon>
        <taxon>Embryophyta</taxon>
        <taxon>Tracheophyta</taxon>
        <taxon>Spermatophyta</taxon>
        <taxon>Magnoliopsida</taxon>
        <taxon>Ranunculales</taxon>
        <taxon>Papaveraceae</taxon>
        <taxon>Papaveroideae</taxon>
        <taxon>Papaver</taxon>
    </lineage>
</organism>
<dbReference type="SUPFAM" id="SSF52540">
    <property type="entry name" value="P-loop containing nucleoside triphosphate hydrolases"/>
    <property type="match status" value="1"/>
</dbReference>
<evidence type="ECO:0000256" key="1">
    <source>
        <dbReference type="SAM" id="MobiDB-lite"/>
    </source>
</evidence>
<protein>
    <recommendedName>
        <fullName evidence="4">Helicase C-terminal domain-containing protein</fullName>
    </recommendedName>
</protein>
<evidence type="ECO:0000313" key="2">
    <source>
        <dbReference type="EMBL" id="RZC54877.1"/>
    </source>
</evidence>
<dbReference type="OMA" id="IYMRRMA"/>